<evidence type="ECO:0000313" key="3">
    <source>
        <dbReference type="Proteomes" id="UP000322499"/>
    </source>
</evidence>
<evidence type="ECO:0000313" key="2">
    <source>
        <dbReference type="EMBL" id="TYP88866.1"/>
    </source>
</evidence>
<proteinExistence type="predicted"/>
<reference evidence="2 3" key="1">
    <citation type="submission" date="2019-07" db="EMBL/GenBank/DDBJ databases">
        <title>Genomic Encyclopedia of Archaeal and Bacterial Type Strains, Phase II (KMG-II): from individual species to whole genera.</title>
        <authorList>
            <person name="Goeker M."/>
        </authorList>
    </citation>
    <scope>NUCLEOTIDE SEQUENCE [LARGE SCALE GENOMIC DNA]</scope>
    <source>
        <strain evidence="2 3">DSM 46842</strain>
    </source>
</reference>
<dbReference type="Proteomes" id="UP000322499">
    <property type="component" value="Unassembled WGS sequence"/>
</dbReference>
<keyword evidence="3" id="KW-1185">Reference proteome</keyword>
<accession>A0A5S5D182</accession>
<evidence type="ECO:0000256" key="1">
    <source>
        <dbReference type="SAM" id="MobiDB-lite"/>
    </source>
</evidence>
<dbReference type="AlphaFoldDB" id="A0A5S5D182"/>
<feature type="compositionally biased region" description="Basic and acidic residues" evidence="1">
    <location>
        <begin position="40"/>
        <end position="49"/>
    </location>
</feature>
<dbReference type="EMBL" id="VNHW01000003">
    <property type="protein sequence ID" value="TYP88866.1"/>
    <property type="molecule type" value="Genomic_DNA"/>
</dbReference>
<sequence length="49" mass="4908">MHLGLDGRRAAAAVARPGGGTSWTTAVTVHRAGVAGTGPRPDRLEGNDA</sequence>
<comment type="caution">
    <text evidence="2">The sequence shown here is derived from an EMBL/GenBank/DDBJ whole genome shotgun (WGS) entry which is preliminary data.</text>
</comment>
<gene>
    <name evidence="2" type="ORF">BD833_10321</name>
</gene>
<organism evidence="2 3">
    <name type="scientific">Blastococcus xanthinilyticus</name>
    <dbReference type="NCBI Taxonomy" id="1564164"/>
    <lineage>
        <taxon>Bacteria</taxon>
        <taxon>Bacillati</taxon>
        <taxon>Actinomycetota</taxon>
        <taxon>Actinomycetes</taxon>
        <taxon>Geodermatophilales</taxon>
        <taxon>Geodermatophilaceae</taxon>
        <taxon>Blastococcus</taxon>
    </lineage>
</organism>
<name>A0A5S5D182_9ACTN</name>
<protein>
    <submittedName>
        <fullName evidence="2">Uncharacterized protein</fullName>
    </submittedName>
</protein>
<feature type="region of interest" description="Disordered" evidence="1">
    <location>
        <begin position="13"/>
        <end position="49"/>
    </location>
</feature>